<feature type="signal peptide" evidence="1">
    <location>
        <begin position="1"/>
        <end position="21"/>
    </location>
</feature>
<dbReference type="EMBL" id="JAVDVX010000002">
    <property type="protein sequence ID" value="MDR7089055.1"/>
    <property type="molecule type" value="Genomic_DNA"/>
</dbReference>
<keyword evidence="3" id="KW-1185">Reference proteome</keyword>
<reference evidence="2 3" key="1">
    <citation type="submission" date="2023-07" db="EMBL/GenBank/DDBJ databases">
        <title>Sorghum-associated microbial communities from plants grown in Nebraska, USA.</title>
        <authorList>
            <person name="Schachtman D."/>
        </authorList>
    </citation>
    <scope>NUCLEOTIDE SEQUENCE [LARGE SCALE GENOMIC DNA]</scope>
    <source>
        <strain evidence="2 3">BE190</strain>
    </source>
</reference>
<feature type="chain" id="PRO_5046982754" description="Lipoprotein" evidence="1">
    <location>
        <begin position="22"/>
        <end position="243"/>
    </location>
</feature>
<name>A0ABU1UV32_9GAMM</name>
<evidence type="ECO:0008006" key="4">
    <source>
        <dbReference type="Google" id="ProtNLM"/>
    </source>
</evidence>
<protein>
    <recommendedName>
        <fullName evidence="4">Lipoprotein</fullName>
    </recommendedName>
</protein>
<proteinExistence type="predicted"/>
<evidence type="ECO:0000313" key="3">
    <source>
        <dbReference type="Proteomes" id="UP001253595"/>
    </source>
</evidence>
<organism evidence="2 3">
    <name type="scientific">Cellvibrio fibrivorans</name>
    <dbReference type="NCBI Taxonomy" id="126350"/>
    <lineage>
        <taxon>Bacteria</taxon>
        <taxon>Pseudomonadati</taxon>
        <taxon>Pseudomonadota</taxon>
        <taxon>Gammaproteobacteria</taxon>
        <taxon>Cellvibrionales</taxon>
        <taxon>Cellvibrionaceae</taxon>
        <taxon>Cellvibrio</taxon>
    </lineage>
</organism>
<sequence length="243" mass="26170">MINTHYFYLAALSAVFMSGCATPPTIPDATSIEKAATHVLSETVYFSTLFSTCSALGGDTELDAIDIQQNWINTNANLVAAADSYYSQQQASNTFTYDGKTLAPAAIRLVMDARNRATNELALAQRSPVNKQKTCQFRLAQINGNKLPLANDPLIAPYQAELLTHVPLDLNIADAPQLAGGLSGASQGATYFTIAKAHESSCTAAYTLSIANQWPKEAYANFCGEKAVDIITCEWGKCETKKL</sequence>
<dbReference type="Proteomes" id="UP001253595">
    <property type="component" value="Unassembled WGS sequence"/>
</dbReference>
<gene>
    <name evidence="2" type="ORF">J2X05_001061</name>
</gene>
<accession>A0ABU1UV32</accession>
<evidence type="ECO:0000313" key="2">
    <source>
        <dbReference type="EMBL" id="MDR7089055.1"/>
    </source>
</evidence>
<evidence type="ECO:0000256" key="1">
    <source>
        <dbReference type="SAM" id="SignalP"/>
    </source>
</evidence>
<keyword evidence="1" id="KW-0732">Signal</keyword>
<comment type="caution">
    <text evidence="2">The sequence shown here is derived from an EMBL/GenBank/DDBJ whole genome shotgun (WGS) entry which is preliminary data.</text>
</comment>
<dbReference type="RefSeq" id="WP_310069633.1">
    <property type="nucleotide sequence ID" value="NZ_JAVDVX010000002.1"/>
</dbReference>